<keyword evidence="1" id="KW-0812">Transmembrane</keyword>
<reference evidence="3" key="1">
    <citation type="submission" date="2016-10" db="EMBL/GenBank/DDBJ databases">
        <authorList>
            <person name="Varghese N."/>
            <person name="Submissions S."/>
        </authorList>
    </citation>
    <scope>NUCLEOTIDE SEQUENCE [LARGE SCALE GENOMIC DNA]</scope>
    <source>
        <strain evidence="3">B48,IBRC-M 10115,DSM 25386,CECT 8001</strain>
    </source>
</reference>
<keyword evidence="1" id="KW-1133">Transmembrane helix</keyword>
<evidence type="ECO:0000313" key="3">
    <source>
        <dbReference type="Proteomes" id="UP000198553"/>
    </source>
</evidence>
<dbReference type="RefSeq" id="WP_090749043.1">
    <property type="nucleotide sequence ID" value="NZ_FOBW01000015.1"/>
</dbReference>
<name>A0A1H8HPK7_9BACI</name>
<organism evidence="2 3">
    <name type="scientific">Mesobacillus persicus</name>
    <dbReference type="NCBI Taxonomy" id="930146"/>
    <lineage>
        <taxon>Bacteria</taxon>
        <taxon>Bacillati</taxon>
        <taxon>Bacillota</taxon>
        <taxon>Bacilli</taxon>
        <taxon>Bacillales</taxon>
        <taxon>Bacillaceae</taxon>
        <taxon>Mesobacillus</taxon>
    </lineage>
</organism>
<feature type="transmembrane region" description="Helical" evidence="1">
    <location>
        <begin position="56"/>
        <end position="76"/>
    </location>
</feature>
<protein>
    <submittedName>
        <fullName evidence="2">Uncharacterized protein</fullName>
    </submittedName>
</protein>
<dbReference type="AlphaFoldDB" id="A0A1H8HPK7"/>
<dbReference type="EMBL" id="FOBW01000015">
    <property type="protein sequence ID" value="SEN57927.1"/>
    <property type="molecule type" value="Genomic_DNA"/>
</dbReference>
<evidence type="ECO:0000256" key="1">
    <source>
        <dbReference type="SAM" id="Phobius"/>
    </source>
</evidence>
<accession>A0A1H8HPK7</accession>
<keyword evidence="3" id="KW-1185">Reference proteome</keyword>
<dbReference type="OrthoDB" id="2454425at2"/>
<proteinExistence type="predicted"/>
<evidence type="ECO:0000313" key="2">
    <source>
        <dbReference type="EMBL" id="SEN57927.1"/>
    </source>
</evidence>
<dbReference type="Proteomes" id="UP000198553">
    <property type="component" value="Unassembled WGS sequence"/>
</dbReference>
<sequence length="89" mass="9851">MKWFLVVLLSMFGLLFLGKGIELWTVLDQVDGNGIGISFLGVEIIDRVLKDRIPSYAFGFTIAAAIPILVAINVAIKLNIQKEKKHPIV</sequence>
<gene>
    <name evidence="2" type="ORF">SAMN05192533_11592</name>
</gene>
<keyword evidence="1" id="KW-0472">Membrane</keyword>